<dbReference type="PANTHER" id="PTHR11256:SF46">
    <property type="entry name" value="INDUCED MYELOID LEUKEMIA CELL DIFFERENTIATION PROTEIN MCL-1"/>
    <property type="match status" value="1"/>
</dbReference>
<evidence type="ECO:0000256" key="6">
    <source>
        <dbReference type="ARBA" id="ARBA00022499"/>
    </source>
</evidence>
<dbReference type="InterPro" id="IPR036834">
    <property type="entry name" value="Bcl-2-like_sf"/>
</dbReference>
<dbReference type="GO" id="GO:0005741">
    <property type="term" value="C:mitochondrial outer membrane"/>
    <property type="evidence" value="ECO:0007669"/>
    <property type="project" value="TreeGrafter"/>
</dbReference>
<keyword evidence="5" id="KW-0963">Cytoplasm</keyword>
<accession>A0A8T2IF85</accession>
<keyword evidence="16" id="KW-1185">Reference proteome</keyword>
<keyword evidence="13" id="KW-0812">Transmembrane</keyword>
<evidence type="ECO:0000256" key="8">
    <source>
        <dbReference type="ARBA" id="ARBA00022703"/>
    </source>
</evidence>
<comment type="similarity">
    <text evidence="3">Belongs to the Bcl-2 family.</text>
</comment>
<dbReference type="GO" id="GO:0008630">
    <property type="term" value="P:intrinsic apoptotic signaling pathway in response to DNA damage"/>
    <property type="evidence" value="ECO:0007669"/>
    <property type="project" value="TreeGrafter"/>
</dbReference>
<dbReference type="GO" id="GO:0042981">
    <property type="term" value="P:regulation of apoptotic process"/>
    <property type="evidence" value="ECO:0007669"/>
    <property type="project" value="InterPro"/>
</dbReference>
<evidence type="ECO:0000256" key="9">
    <source>
        <dbReference type="ARBA" id="ARBA00022782"/>
    </source>
</evidence>
<proteinExistence type="inferred from homology"/>
<dbReference type="EMBL" id="JAACNH010007937">
    <property type="protein sequence ID" value="KAG8429378.1"/>
    <property type="molecule type" value="Genomic_DNA"/>
</dbReference>
<evidence type="ECO:0000256" key="13">
    <source>
        <dbReference type="SAM" id="Phobius"/>
    </source>
</evidence>
<evidence type="ECO:0000313" key="16">
    <source>
        <dbReference type="Proteomes" id="UP000812440"/>
    </source>
</evidence>
<evidence type="ECO:0000256" key="5">
    <source>
        <dbReference type="ARBA" id="ARBA00022490"/>
    </source>
</evidence>
<feature type="region of interest" description="Disordered" evidence="12">
    <location>
        <begin position="65"/>
        <end position="121"/>
    </location>
</feature>
<dbReference type="GO" id="GO:0097192">
    <property type="term" value="P:extrinsic apoptotic signaling pathway in absence of ligand"/>
    <property type="evidence" value="ECO:0007669"/>
    <property type="project" value="TreeGrafter"/>
</dbReference>
<evidence type="ECO:0000256" key="12">
    <source>
        <dbReference type="SAM" id="MobiDB-lite"/>
    </source>
</evidence>
<evidence type="ECO:0000256" key="10">
    <source>
        <dbReference type="ARBA" id="ARBA00022843"/>
    </source>
</evidence>
<dbReference type="GO" id="GO:0008053">
    <property type="term" value="P:mitochondrial fusion"/>
    <property type="evidence" value="ECO:0007669"/>
    <property type="project" value="TreeGrafter"/>
</dbReference>
<feature type="transmembrane region" description="Helical" evidence="13">
    <location>
        <begin position="283"/>
        <end position="301"/>
    </location>
</feature>
<dbReference type="PRINTS" id="PR01862">
    <property type="entry name" value="BCL2FAMILY"/>
</dbReference>
<dbReference type="PANTHER" id="PTHR11256">
    <property type="entry name" value="BCL-2 RELATED"/>
    <property type="match status" value="1"/>
</dbReference>
<evidence type="ECO:0000256" key="4">
    <source>
        <dbReference type="ARBA" id="ARBA00022473"/>
    </source>
</evidence>
<dbReference type="InterPro" id="IPR026298">
    <property type="entry name" value="Bcl-2_fam"/>
</dbReference>
<comment type="subcellular location">
    <subcellularLocation>
        <location evidence="1">Cytoplasm</location>
    </subcellularLocation>
    <subcellularLocation>
        <location evidence="2">Nucleus</location>
        <location evidence="2">Nucleoplasm</location>
    </subcellularLocation>
</comment>
<keyword evidence="4" id="KW-0217">Developmental protein</keyword>
<keyword evidence="10" id="KW-0832">Ubl conjugation</keyword>
<evidence type="ECO:0000313" key="15">
    <source>
        <dbReference type="EMBL" id="KAG8429378.1"/>
    </source>
</evidence>
<keyword evidence="9" id="KW-0221">Differentiation</keyword>
<organism evidence="15 16">
    <name type="scientific">Hymenochirus boettgeri</name>
    <name type="common">Congo dwarf clawed frog</name>
    <dbReference type="NCBI Taxonomy" id="247094"/>
    <lineage>
        <taxon>Eukaryota</taxon>
        <taxon>Metazoa</taxon>
        <taxon>Chordata</taxon>
        <taxon>Craniata</taxon>
        <taxon>Vertebrata</taxon>
        <taxon>Euteleostomi</taxon>
        <taxon>Amphibia</taxon>
        <taxon>Batrachia</taxon>
        <taxon>Anura</taxon>
        <taxon>Pipoidea</taxon>
        <taxon>Pipidae</taxon>
        <taxon>Pipinae</taxon>
        <taxon>Hymenochirus</taxon>
    </lineage>
</organism>
<gene>
    <name evidence="15" type="ORF">GDO86_020328</name>
</gene>
<keyword evidence="8" id="KW-0053">Apoptosis</keyword>
<dbReference type="CDD" id="cd06845">
    <property type="entry name" value="Bcl-2_like"/>
    <property type="match status" value="1"/>
</dbReference>
<dbReference type="GO" id="GO:0001836">
    <property type="term" value="P:release of cytochrome c from mitochondria"/>
    <property type="evidence" value="ECO:0007669"/>
    <property type="project" value="TreeGrafter"/>
</dbReference>
<dbReference type="InterPro" id="IPR002475">
    <property type="entry name" value="Bcl2-like"/>
</dbReference>
<reference evidence="15" key="1">
    <citation type="thesis" date="2020" institute="ProQuest LLC" country="789 East Eisenhower Parkway, Ann Arbor, MI, USA">
        <title>Comparative Genomics and Chromosome Evolution.</title>
        <authorList>
            <person name="Mudd A.B."/>
        </authorList>
    </citation>
    <scope>NUCLEOTIDE SEQUENCE</scope>
    <source>
        <strain evidence="15">Female2</strain>
        <tissue evidence="15">Blood</tissue>
    </source>
</reference>
<evidence type="ECO:0000256" key="7">
    <source>
        <dbReference type="ARBA" id="ARBA00022553"/>
    </source>
</evidence>
<protein>
    <recommendedName>
        <fullName evidence="14">Bcl-2 Bcl-2 homology region 1-3 domain-containing protein</fullName>
    </recommendedName>
</protein>
<dbReference type="PROSITE" id="PS50062">
    <property type="entry name" value="BCL2_FAMILY"/>
    <property type="match status" value="1"/>
</dbReference>
<dbReference type="OrthoDB" id="8932147at2759"/>
<evidence type="ECO:0000256" key="1">
    <source>
        <dbReference type="ARBA" id="ARBA00004496"/>
    </source>
</evidence>
<dbReference type="Gene3D" id="1.10.437.10">
    <property type="entry name" value="Blc2-like"/>
    <property type="match status" value="1"/>
</dbReference>
<dbReference type="GO" id="GO:0005654">
    <property type="term" value="C:nucleoplasm"/>
    <property type="evidence" value="ECO:0007669"/>
    <property type="project" value="UniProtKB-SubCell"/>
</dbReference>
<keyword evidence="13" id="KW-0472">Membrane</keyword>
<dbReference type="PROSITE" id="PS01080">
    <property type="entry name" value="BH1"/>
    <property type="match status" value="1"/>
</dbReference>
<sequence length="302" mass="33300">MINSSMISMQRKTTGMLLPYQLYCAGGGRGYSPDKGSAPVPAVPPSFPPESQLSVTARPHSLRVMDGGDTAERPQPVGFVHTDGGSLSSSQGNELDDEVDDEDLTVSRGSTSPPDTPICPKDSLYLETQQLLLAFFREYSEGESGGFKAAILVPHGRQQRALETLRRVGGEIIEKHKMVFDGMLQRLSIHRPEDLQKLSDVPAMVFNDGNTNWGRVVTLISFGAFVAKDLKSKHLEDCIASLAENFTEFLMTDRKEWIIQEKGWEGFVDFFHIEDYESGLKTVLMAFSSVAFLGAGLAFMIR</sequence>
<dbReference type="SUPFAM" id="SSF56854">
    <property type="entry name" value="Bcl-2 inhibitors of programmed cell death"/>
    <property type="match status" value="1"/>
</dbReference>
<dbReference type="GO" id="GO:0051400">
    <property type="term" value="F:BH domain binding"/>
    <property type="evidence" value="ECO:0007669"/>
    <property type="project" value="TreeGrafter"/>
</dbReference>
<evidence type="ECO:0000256" key="3">
    <source>
        <dbReference type="ARBA" id="ARBA00009458"/>
    </source>
</evidence>
<dbReference type="InterPro" id="IPR020717">
    <property type="entry name" value="Bcl2_BH1_motif_CS"/>
</dbReference>
<feature type="domain" description="Bcl-2 Bcl-2 homology region 1-3" evidence="14">
    <location>
        <begin position="165"/>
        <end position="264"/>
    </location>
</feature>
<dbReference type="AlphaFoldDB" id="A0A8T2IF85"/>
<evidence type="ECO:0000259" key="14">
    <source>
        <dbReference type="SMART" id="SM00337"/>
    </source>
</evidence>
<feature type="compositionally biased region" description="Acidic residues" evidence="12">
    <location>
        <begin position="94"/>
        <end position="104"/>
    </location>
</feature>
<name>A0A8T2IF85_9PIPI</name>
<dbReference type="GO" id="GO:0015267">
    <property type="term" value="F:channel activity"/>
    <property type="evidence" value="ECO:0007669"/>
    <property type="project" value="TreeGrafter"/>
</dbReference>
<comment type="caution">
    <text evidence="15">The sequence shown here is derived from an EMBL/GenBank/DDBJ whole genome shotgun (WGS) entry which is preliminary data.</text>
</comment>
<dbReference type="InterPro" id="IPR046371">
    <property type="entry name" value="Bcl-2_BH1-3"/>
</dbReference>
<evidence type="ECO:0000256" key="2">
    <source>
        <dbReference type="ARBA" id="ARBA00004642"/>
    </source>
</evidence>
<keyword evidence="13" id="KW-1133">Transmembrane helix</keyword>
<dbReference type="InterPro" id="IPR013281">
    <property type="entry name" value="Apop_reg_Mc1"/>
</dbReference>
<dbReference type="PRINTS" id="PR01866">
    <property type="entry name" value="APOPREGMCL1"/>
</dbReference>
<dbReference type="Proteomes" id="UP000812440">
    <property type="component" value="Unassembled WGS sequence"/>
</dbReference>
<feature type="region of interest" description="Disordered" evidence="12">
    <location>
        <begin position="32"/>
        <end position="53"/>
    </location>
</feature>
<evidence type="ECO:0000256" key="11">
    <source>
        <dbReference type="ARBA" id="ARBA00023242"/>
    </source>
</evidence>
<keyword evidence="11" id="KW-0539">Nucleus</keyword>
<dbReference type="SMART" id="SM00337">
    <property type="entry name" value="BCL"/>
    <property type="match status" value="1"/>
</dbReference>
<dbReference type="GO" id="GO:0030154">
    <property type="term" value="P:cell differentiation"/>
    <property type="evidence" value="ECO:0007669"/>
    <property type="project" value="UniProtKB-KW"/>
</dbReference>
<dbReference type="Pfam" id="PF00452">
    <property type="entry name" value="Bcl-2"/>
    <property type="match status" value="1"/>
</dbReference>
<keyword evidence="7" id="KW-0597">Phosphoprotein</keyword>
<keyword evidence="6" id="KW-1017">Isopeptide bond</keyword>